<evidence type="ECO:0000256" key="4">
    <source>
        <dbReference type="ARBA" id="ARBA00022475"/>
    </source>
</evidence>
<dbReference type="Proteomes" id="UP000774570">
    <property type="component" value="Unassembled WGS sequence"/>
</dbReference>
<evidence type="ECO:0000256" key="8">
    <source>
        <dbReference type="SAM" id="Phobius"/>
    </source>
</evidence>
<comment type="subcellular location">
    <subcellularLocation>
        <location evidence="1">Cell membrane</location>
        <topology evidence="1">Multi-pass membrane protein</topology>
    </subcellularLocation>
</comment>
<sequence>MPSDPAGPPAGPPPRLRSAARTTACLLVLAAGVALVAWILAELAAVTLAIVVALLMTALIEPVARLLRRFRLPPWLAALGGLLTILVIVALPLWLIVDRLARQWSELTTALRGGVERLGSWLVDGPLPVTDEQLRSLGANLRETALDSAPRLLSRASTVTQVVTGALTAFVLLFFLLKDGPGMWDWIVRRTPAAHRDRVRAGGQAGWTTLTAYIRGELVIALVDAAGIGLALVLVGVPLAVPLAALTFIAAFVPIVGALASGAVAVLITLVGNGLGDAILVLVAIIAVQQIEGNLLQPVIIGRALDLHGAVVLVAVTAGTLVAGIAGAVLAVPLLAVCYRVTLVLTGERTPDGGVP</sequence>
<keyword evidence="4" id="KW-1003">Cell membrane</keyword>
<evidence type="ECO:0000313" key="10">
    <source>
        <dbReference type="Proteomes" id="UP000774570"/>
    </source>
</evidence>
<evidence type="ECO:0000313" key="9">
    <source>
        <dbReference type="EMBL" id="MBW8481878.1"/>
    </source>
</evidence>
<feature type="transmembrane region" description="Helical" evidence="8">
    <location>
        <begin position="76"/>
        <end position="97"/>
    </location>
</feature>
<evidence type="ECO:0000256" key="1">
    <source>
        <dbReference type="ARBA" id="ARBA00004651"/>
    </source>
</evidence>
<feature type="transmembrane region" description="Helical" evidence="8">
    <location>
        <begin position="218"/>
        <end position="237"/>
    </location>
</feature>
<evidence type="ECO:0000256" key="5">
    <source>
        <dbReference type="ARBA" id="ARBA00022692"/>
    </source>
</evidence>
<name>A0ABS7FNA9_9ACTN</name>
<feature type="transmembrane region" description="Helical" evidence="8">
    <location>
        <begin position="158"/>
        <end position="177"/>
    </location>
</feature>
<gene>
    <name evidence="9" type="ORF">K1Y72_05825</name>
</gene>
<feature type="transmembrane region" description="Helical" evidence="8">
    <location>
        <begin position="243"/>
        <end position="268"/>
    </location>
</feature>
<dbReference type="EMBL" id="JAIBOA010000003">
    <property type="protein sequence ID" value="MBW8481878.1"/>
    <property type="molecule type" value="Genomic_DNA"/>
</dbReference>
<dbReference type="PANTHER" id="PTHR21716:SF53">
    <property type="entry name" value="PERMEASE PERM-RELATED"/>
    <property type="match status" value="1"/>
</dbReference>
<keyword evidence="10" id="KW-1185">Reference proteome</keyword>
<reference evidence="9 10" key="1">
    <citation type="submission" date="2021-07" db="EMBL/GenBank/DDBJ databases">
        <title>Actinomadura sp. PM05-2 isolated from lichen.</title>
        <authorList>
            <person name="Somphong A."/>
            <person name="Phongsopitanun W."/>
            <person name="Tanasupawat S."/>
            <person name="Peongsungnone V."/>
        </authorList>
    </citation>
    <scope>NUCLEOTIDE SEQUENCE [LARGE SCALE GENOMIC DNA]</scope>
    <source>
        <strain evidence="9 10">PM05-2</strain>
    </source>
</reference>
<keyword evidence="7 8" id="KW-0472">Membrane</keyword>
<proteinExistence type="inferred from homology"/>
<protein>
    <submittedName>
        <fullName evidence="9">AI-2E family transporter</fullName>
    </submittedName>
</protein>
<dbReference type="PANTHER" id="PTHR21716">
    <property type="entry name" value="TRANSMEMBRANE PROTEIN"/>
    <property type="match status" value="1"/>
</dbReference>
<comment type="similarity">
    <text evidence="2">Belongs to the autoinducer-2 exporter (AI-2E) (TC 2.A.86) family.</text>
</comment>
<keyword evidence="6 8" id="KW-1133">Transmembrane helix</keyword>
<evidence type="ECO:0000256" key="7">
    <source>
        <dbReference type="ARBA" id="ARBA00023136"/>
    </source>
</evidence>
<comment type="caution">
    <text evidence="9">The sequence shown here is derived from an EMBL/GenBank/DDBJ whole genome shotgun (WGS) entry which is preliminary data.</text>
</comment>
<evidence type="ECO:0000256" key="6">
    <source>
        <dbReference type="ARBA" id="ARBA00022989"/>
    </source>
</evidence>
<evidence type="ECO:0000256" key="3">
    <source>
        <dbReference type="ARBA" id="ARBA00022448"/>
    </source>
</evidence>
<keyword evidence="5 8" id="KW-0812">Transmembrane</keyword>
<feature type="transmembrane region" description="Helical" evidence="8">
    <location>
        <begin position="311"/>
        <end position="339"/>
    </location>
</feature>
<feature type="transmembrane region" description="Helical" evidence="8">
    <location>
        <begin position="275"/>
        <end position="291"/>
    </location>
</feature>
<evidence type="ECO:0000256" key="2">
    <source>
        <dbReference type="ARBA" id="ARBA00009773"/>
    </source>
</evidence>
<dbReference type="Pfam" id="PF01594">
    <property type="entry name" value="AI-2E_transport"/>
    <property type="match status" value="1"/>
</dbReference>
<keyword evidence="3" id="KW-0813">Transport</keyword>
<dbReference type="RefSeq" id="WP_220163973.1">
    <property type="nucleotide sequence ID" value="NZ_JAIBOA010000003.1"/>
</dbReference>
<dbReference type="InterPro" id="IPR002549">
    <property type="entry name" value="AI-2E-like"/>
</dbReference>
<organism evidence="9 10">
    <name type="scientific">Actinomadura parmotrematis</name>
    <dbReference type="NCBI Taxonomy" id="2864039"/>
    <lineage>
        <taxon>Bacteria</taxon>
        <taxon>Bacillati</taxon>
        <taxon>Actinomycetota</taxon>
        <taxon>Actinomycetes</taxon>
        <taxon>Streptosporangiales</taxon>
        <taxon>Thermomonosporaceae</taxon>
        <taxon>Actinomadura</taxon>
    </lineage>
</organism>
<accession>A0ABS7FNA9</accession>